<evidence type="ECO:0000313" key="4">
    <source>
        <dbReference type="Proteomes" id="UP001634747"/>
    </source>
</evidence>
<keyword evidence="2" id="KW-0732">Signal</keyword>
<dbReference type="RefSeq" id="WP_263413650.1">
    <property type="nucleotide sequence ID" value="NZ_BAABBH010000001.1"/>
</dbReference>
<accession>A0ABW9KGC8</accession>
<feature type="chain" id="PRO_5047464678" description="Right handed beta helix region" evidence="2">
    <location>
        <begin position="23"/>
        <end position="606"/>
    </location>
</feature>
<organism evidence="3 4">
    <name type="scientific">Terriglobus aquaticus</name>
    <dbReference type="NCBI Taxonomy" id="940139"/>
    <lineage>
        <taxon>Bacteria</taxon>
        <taxon>Pseudomonadati</taxon>
        <taxon>Acidobacteriota</taxon>
        <taxon>Terriglobia</taxon>
        <taxon>Terriglobales</taxon>
        <taxon>Acidobacteriaceae</taxon>
        <taxon>Terriglobus</taxon>
    </lineage>
</organism>
<evidence type="ECO:0000313" key="3">
    <source>
        <dbReference type="EMBL" id="MFN2974796.1"/>
    </source>
</evidence>
<evidence type="ECO:0000256" key="2">
    <source>
        <dbReference type="SAM" id="SignalP"/>
    </source>
</evidence>
<feature type="region of interest" description="Disordered" evidence="1">
    <location>
        <begin position="567"/>
        <end position="606"/>
    </location>
</feature>
<dbReference type="Proteomes" id="UP001634747">
    <property type="component" value="Unassembled WGS sequence"/>
</dbReference>
<dbReference type="EMBL" id="JBJYXY010000001">
    <property type="protein sequence ID" value="MFN2974796.1"/>
    <property type="molecule type" value="Genomic_DNA"/>
</dbReference>
<evidence type="ECO:0008006" key="5">
    <source>
        <dbReference type="Google" id="ProtNLM"/>
    </source>
</evidence>
<sequence>MGSARRILLVSLFSLFALPAFAKTWFVRPDGGNRYDAKEYTAGQCDGRADAPYSGHGTNQHCAFSDVRYMYMVGTPGNVGWVMDGGDTVVIHGCRALKSQEHGDAPHCRIGTDTDRLSRDPDDFWCNNTQTCSIPSPPSGTPAQHTRILGDCAYGTYRCHPVDKYPYTDNNLTQLFGGYGLGVTFYLNGSKYIDIEGIEVTTHNGKCARYGTMHPLPGCVRNPPYSDQADQGITTDEKTSNILLQDVYVHGFSSNGMTGAIGGPITLNRVNISFNAFAGWNFDDGKPTPNGPHSSVEQHYVTMVGNGCQEEYPIVHPQFPAKGCWDSQTGGFGDAWSGQQSGMDSFTCDHCYIAYNTKDGAMGPHTQIKQIALTNSVWIGNMGQSGKWGQIDDSSFLFQNNLMVGNCMRMAEQLPGAPQNYDHNTNLPGSGLSGYCRAAGPLFDYFSGSHSSVHFNNNSIVTYQPVVFEPGCHDAKHCGTSPLYFTNNIVLGLIGSAPFGSGESPSLFYKDDDSVTVIGSHNIWDGVRNDLGTCGKGGTLCNTDPQWVNQPKTLKLARQTLLDNFDFRPSATSPANRRGVPVPGLTTDILGKPRPNPPSIGAIESH</sequence>
<name>A0ABW9KGC8_9BACT</name>
<feature type="signal peptide" evidence="2">
    <location>
        <begin position="1"/>
        <end position="22"/>
    </location>
</feature>
<reference evidence="3 4" key="1">
    <citation type="submission" date="2024-12" db="EMBL/GenBank/DDBJ databases">
        <authorList>
            <person name="Lee Y."/>
        </authorList>
    </citation>
    <scope>NUCLEOTIDE SEQUENCE [LARGE SCALE GENOMIC DNA]</scope>
    <source>
        <strain evidence="3 4">03SUJ4</strain>
    </source>
</reference>
<protein>
    <recommendedName>
        <fullName evidence="5">Right handed beta helix region</fullName>
    </recommendedName>
</protein>
<evidence type="ECO:0000256" key="1">
    <source>
        <dbReference type="SAM" id="MobiDB-lite"/>
    </source>
</evidence>
<gene>
    <name evidence="3" type="ORF">ACK2TP_03395</name>
</gene>
<proteinExistence type="predicted"/>
<comment type="caution">
    <text evidence="3">The sequence shown here is derived from an EMBL/GenBank/DDBJ whole genome shotgun (WGS) entry which is preliminary data.</text>
</comment>
<dbReference type="SUPFAM" id="SSF51126">
    <property type="entry name" value="Pectin lyase-like"/>
    <property type="match status" value="1"/>
</dbReference>
<keyword evidence="4" id="KW-1185">Reference proteome</keyword>
<dbReference type="InterPro" id="IPR011050">
    <property type="entry name" value="Pectin_lyase_fold/virulence"/>
</dbReference>